<dbReference type="AlphaFoldDB" id="A0A3D6BXW1"/>
<gene>
    <name evidence="2" type="ORF">DHV22_15515</name>
</gene>
<accession>A0A3D6BXW1</accession>
<comment type="caution">
    <text evidence="2">The sequence shown here is derived from an EMBL/GenBank/DDBJ whole genome shotgun (WGS) entry which is preliminary data.</text>
</comment>
<name>A0A3D6BXW1_9FLAO</name>
<dbReference type="EMBL" id="DPRK01000249">
    <property type="protein sequence ID" value="HCY82895.1"/>
    <property type="molecule type" value="Genomic_DNA"/>
</dbReference>
<reference evidence="2 3" key="1">
    <citation type="journal article" date="2018" name="Nat. Biotechnol.">
        <title>A standardized bacterial taxonomy based on genome phylogeny substantially revises the tree of life.</title>
        <authorList>
            <person name="Parks D.H."/>
            <person name="Chuvochina M."/>
            <person name="Waite D.W."/>
            <person name="Rinke C."/>
            <person name="Skarshewski A."/>
            <person name="Chaumeil P.A."/>
            <person name="Hugenholtz P."/>
        </authorList>
    </citation>
    <scope>NUCLEOTIDE SEQUENCE [LARGE SCALE GENOMIC DNA]</scope>
    <source>
        <strain evidence="2">UBA10227</strain>
    </source>
</reference>
<evidence type="ECO:0000256" key="1">
    <source>
        <dbReference type="SAM" id="MobiDB-lite"/>
    </source>
</evidence>
<proteinExistence type="predicted"/>
<dbReference type="Proteomes" id="UP000263268">
    <property type="component" value="Unassembled WGS sequence"/>
</dbReference>
<protein>
    <submittedName>
        <fullName evidence="2">Uncharacterized protein</fullName>
    </submittedName>
</protein>
<feature type="region of interest" description="Disordered" evidence="1">
    <location>
        <begin position="89"/>
        <end position="113"/>
    </location>
</feature>
<evidence type="ECO:0000313" key="3">
    <source>
        <dbReference type="Proteomes" id="UP000263268"/>
    </source>
</evidence>
<evidence type="ECO:0000313" key="2">
    <source>
        <dbReference type="EMBL" id="HCY82895.1"/>
    </source>
</evidence>
<organism evidence="2 3">
    <name type="scientific">Xanthomarina gelatinilytica</name>
    <dbReference type="NCBI Taxonomy" id="1137281"/>
    <lineage>
        <taxon>Bacteria</taxon>
        <taxon>Pseudomonadati</taxon>
        <taxon>Bacteroidota</taxon>
        <taxon>Flavobacteriia</taxon>
        <taxon>Flavobacteriales</taxon>
        <taxon>Flavobacteriaceae</taxon>
        <taxon>Xanthomarina</taxon>
    </lineage>
</organism>
<sequence length="113" mass="12466">MNKVKDGHTDVASARRQCANIIEDCKDIMNALPADDEASLPTWWTNKLAVAAAYLNSDRDYLVYTMQQASDTEATANSDDDQQVTINFTADEDDMMPPSAKMVKESQNASEEG</sequence>